<name>A0A2I2KR53_9ACTN</name>
<evidence type="ECO:0000313" key="3">
    <source>
        <dbReference type="Proteomes" id="UP000234331"/>
    </source>
</evidence>
<protein>
    <submittedName>
        <fullName evidence="2">Uncharacterized protein</fullName>
    </submittedName>
</protein>
<feature type="transmembrane region" description="Helical" evidence="1">
    <location>
        <begin position="79"/>
        <end position="99"/>
    </location>
</feature>
<gene>
    <name evidence="2" type="ORF">FRACA_2230004</name>
</gene>
<organism evidence="2 3">
    <name type="scientific">Frankia canadensis</name>
    <dbReference type="NCBI Taxonomy" id="1836972"/>
    <lineage>
        <taxon>Bacteria</taxon>
        <taxon>Bacillati</taxon>
        <taxon>Actinomycetota</taxon>
        <taxon>Actinomycetes</taxon>
        <taxon>Frankiales</taxon>
        <taxon>Frankiaceae</taxon>
        <taxon>Frankia</taxon>
    </lineage>
</organism>
<accession>A0A2I2KR53</accession>
<dbReference type="RefSeq" id="WP_243407514.1">
    <property type="nucleotide sequence ID" value="NZ_FZMO01000139.1"/>
</dbReference>
<proteinExistence type="predicted"/>
<evidence type="ECO:0000313" key="2">
    <source>
        <dbReference type="EMBL" id="SNQ48144.1"/>
    </source>
</evidence>
<keyword evidence="1" id="KW-1133">Transmembrane helix</keyword>
<dbReference type="EMBL" id="FZMO01000139">
    <property type="protein sequence ID" value="SNQ48144.1"/>
    <property type="molecule type" value="Genomic_DNA"/>
</dbReference>
<keyword evidence="3" id="KW-1185">Reference proteome</keyword>
<keyword evidence="1" id="KW-0472">Membrane</keyword>
<keyword evidence="1" id="KW-0812">Transmembrane</keyword>
<dbReference type="Proteomes" id="UP000234331">
    <property type="component" value="Unassembled WGS sequence"/>
</dbReference>
<reference evidence="2 3" key="1">
    <citation type="submission" date="2017-06" db="EMBL/GenBank/DDBJ databases">
        <authorList>
            <person name="Kim H.J."/>
            <person name="Triplett B.A."/>
        </authorList>
    </citation>
    <scope>NUCLEOTIDE SEQUENCE [LARGE SCALE GENOMIC DNA]</scope>
    <source>
        <strain evidence="2">FRACA_ARgP5</strain>
    </source>
</reference>
<sequence>MTTLAIAAAARDGHAGAWARPVRRRPQYDGTPSVASQRYAMVFSVDHSNAGIFIIVVGGALLALLVLGRRAGRSIAMDIWHRIGIFRWILVAIVIVIILDLSDGLPNQ</sequence>
<feature type="transmembrane region" description="Helical" evidence="1">
    <location>
        <begin position="50"/>
        <end position="67"/>
    </location>
</feature>
<dbReference type="AlphaFoldDB" id="A0A2I2KR53"/>
<evidence type="ECO:0000256" key="1">
    <source>
        <dbReference type="SAM" id="Phobius"/>
    </source>
</evidence>